<sequence>MSFYSPCPLSCSVCYAADGTLKPGSEAKKIDNFIIQSQQAEKSKSDLFAIDFSQVEEKLITLDTADVVGKANAYKEIYGDALPFKSGLCYTPGCADLFCKGCSSELPPTDELDYEELFNGLPWE</sequence>
<name>A0A0F9U0Z6_9ZZZZ</name>
<reference evidence="1" key="1">
    <citation type="journal article" date="2015" name="Nature">
        <title>Complex archaea that bridge the gap between prokaryotes and eukaryotes.</title>
        <authorList>
            <person name="Spang A."/>
            <person name="Saw J.H."/>
            <person name="Jorgensen S.L."/>
            <person name="Zaremba-Niedzwiedzka K."/>
            <person name="Martijn J."/>
            <person name="Lind A.E."/>
            <person name="van Eijk R."/>
            <person name="Schleper C."/>
            <person name="Guy L."/>
            <person name="Ettema T.J."/>
        </authorList>
    </citation>
    <scope>NUCLEOTIDE SEQUENCE</scope>
</reference>
<gene>
    <name evidence="1" type="ORF">LCGC14_0264570</name>
</gene>
<proteinExistence type="predicted"/>
<comment type="caution">
    <text evidence="1">The sequence shown here is derived from an EMBL/GenBank/DDBJ whole genome shotgun (WGS) entry which is preliminary data.</text>
</comment>
<organism evidence="1">
    <name type="scientific">marine sediment metagenome</name>
    <dbReference type="NCBI Taxonomy" id="412755"/>
    <lineage>
        <taxon>unclassified sequences</taxon>
        <taxon>metagenomes</taxon>
        <taxon>ecological metagenomes</taxon>
    </lineage>
</organism>
<dbReference type="AlphaFoldDB" id="A0A0F9U0Z6"/>
<accession>A0A0F9U0Z6</accession>
<dbReference type="EMBL" id="LAZR01000143">
    <property type="protein sequence ID" value="KKN86895.1"/>
    <property type="molecule type" value="Genomic_DNA"/>
</dbReference>
<protein>
    <submittedName>
        <fullName evidence="1">Uncharacterized protein</fullName>
    </submittedName>
</protein>
<evidence type="ECO:0000313" key="1">
    <source>
        <dbReference type="EMBL" id="KKN86895.1"/>
    </source>
</evidence>